<accession>A0A1D8A5I5</accession>
<keyword evidence="3" id="KW-0808">Transferase</keyword>
<evidence type="ECO:0000313" key="3">
    <source>
        <dbReference type="EMBL" id="AOR77365.1"/>
    </source>
</evidence>
<proteinExistence type="predicted"/>
<dbReference type="SUPFAM" id="SSF53756">
    <property type="entry name" value="UDP-Glycosyltransferase/glycogen phosphorylase"/>
    <property type="match status" value="1"/>
</dbReference>
<sequence length="408" mass="44481">MNILVFGINYAPEMVGIGPYTAGMAEHLASAGHHVTVICGKPYYPQWKVEPAFRGGGVRIDTERGVRVVRVPIYTPEVPDAKRRILHHMSFAARAELAMRAEIRRMRPNVVIGIAPSLISMVAARRAAQKTGAKFWLHIQDFEVEAAFATGLLKDGGKLATAALNFEKWAIQADVVSTISPQMCAKLQEKGITEARVVEFRNWANIDEIQPLEEPSPYLAEWQIDRPHVALYSGNIANKQGIELVVEAARRLAHRMDLMFVVCGNGPNRERLLRQAGDLDNIRFHDLQPRERLSELLGIATVHLLPQIAEAADLLLPSKLTNMLASGRPVLATALPGTGLADEVKGCGCIAPPGDAATFSDTLVAMLDDPAMRVAAGSAARQRAVTRWSRSAILEAFEASLRAVVAPS</sequence>
<dbReference type="NCBIfam" id="NF007640">
    <property type="entry name" value="PRK10307.1"/>
    <property type="match status" value="1"/>
</dbReference>
<keyword evidence="4" id="KW-1185">Reference proteome</keyword>
<dbReference type="EMBL" id="CP017075">
    <property type="protein sequence ID" value="AOR77365.1"/>
    <property type="molecule type" value="Genomic_DNA"/>
</dbReference>
<dbReference type="RefSeq" id="WP_069708399.1">
    <property type="nucleotide sequence ID" value="NZ_CP017075.1"/>
</dbReference>
<name>A0A1D8A5I5_9SPHN</name>
<dbReference type="OrthoDB" id="9787293at2"/>
<evidence type="ECO:0000313" key="4">
    <source>
        <dbReference type="Proteomes" id="UP000094626"/>
    </source>
</evidence>
<feature type="domain" description="Glycosyltransferase subfamily 4-like N-terminal" evidence="2">
    <location>
        <begin position="16"/>
        <end position="203"/>
    </location>
</feature>
<dbReference type="InterPro" id="IPR028098">
    <property type="entry name" value="Glyco_trans_4-like_N"/>
</dbReference>
<evidence type="ECO:0000259" key="2">
    <source>
        <dbReference type="Pfam" id="PF13579"/>
    </source>
</evidence>
<evidence type="ECO:0000259" key="1">
    <source>
        <dbReference type="Pfam" id="PF00534"/>
    </source>
</evidence>
<dbReference type="InterPro" id="IPR001296">
    <property type="entry name" value="Glyco_trans_1"/>
</dbReference>
<dbReference type="PANTHER" id="PTHR45947:SF3">
    <property type="entry name" value="SULFOQUINOVOSYL TRANSFERASE SQD2"/>
    <property type="match status" value="1"/>
</dbReference>
<dbReference type="Pfam" id="PF13579">
    <property type="entry name" value="Glyco_trans_4_4"/>
    <property type="match status" value="1"/>
</dbReference>
<dbReference type="Pfam" id="PF00534">
    <property type="entry name" value="Glycos_transf_1"/>
    <property type="match status" value="1"/>
</dbReference>
<feature type="domain" description="Glycosyl transferase family 1" evidence="1">
    <location>
        <begin position="225"/>
        <end position="383"/>
    </location>
</feature>
<organism evidence="3 4">
    <name type="scientific">Novosphingobium resinovorum</name>
    <dbReference type="NCBI Taxonomy" id="158500"/>
    <lineage>
        <taxon>Bacteria</taxon>
        <taxon>Pseudomonadati</taxon>
        <taxon>Pseudomonadota</taxon>
        <taxon>Alphaproteobacteria</taxon>
        <taxon>Sphingomonadales</taxon>
        <taxon>Sphingomonadaceae</taxon>
        <taxon>Novosphingobium</taxon>
    </lineage>
</organism>
<dbReference type="CDD" id="cd03794">
    <property type="entry name" value="GT4_WbuB-like"/>
    <property type="match status" value="1"/>
</dbReference>
<dbReference type="KEGG" id="nre:BES08_11840"/>
<reference evidence="4" key="1">
    <citation type="journal article" date="2017" name="J. Biotechnol.">
        <title>Complete genome sequence of Novosphingobium resinovorum SA1, a versatile xenobiotic-degrading bacterium capable of utilizing sulfanilic acid.</title>
        <authorList>
            <person name="Hegedus B."/>
            <person name="Kos P.B."/>
            <person name="Balint B."/>
            <person name="Maroti G."/>
            <person name="Gan H.M."/>
            <person name="Perei K."/>
            <person name="Rakhely G."/>
        </authorList>
    </citation>
    <scope>NUCLEOTIDE SEQUENCE [LARGE SCALE GENOMIC DNA]</scope>
    <source>
        <strain evidence="4">SA1</strain>
    </source>
</reference>
<dbReference type="PANTHER" id="PTHR45947">
    <property type="entry name" value="SULFOQUINOVOSYL TRANSFERASE SQD2"/>
    <property type="match status" value="1"/>
</dbReference>
<dbReference type="Gene3D" id="3.40.50.2000">
    <property type="entry name" value="Glycogen Phosphorylase B"/>
    <property type="match status" value="2"/>
</dbReference>
<protein>
    <submittedName>
        <fullName evidence="3">Glycosyl transferase</fullName>
    </submittedName>
</protein>
<dbReference type="GO" id="GO:0016758">
    <property type="term" value="F:hexosyltransferase activity"/>
    <property type="evidence" value="ECO:0007669"/>
    <property type="project" value="TreeGrafter"/>
</dbReference>
<dbReference type="InterPro" id="IPR050194">
    <property type="entry name" value="Glycosyltransferase_grp1"/>
</dbReference>
<dbReference type="Proteomes" id="UP000094626">
    <property type="component" value="Chromosome"/>
</dbReference>
<gene>
    <name evidence="3" type="ORF">BES08_11840</name>
</gene>
<dbReference type="AlphaFoldDB" id="A0A1D8A5I5"/>